<gene>
    <name evidence="1" type="ORF">A9Q84_00895</name>
</gene>
<dbReference type="AlphaFoldDB" id="A0A1Y5FC06"/>
<organism evidence="1 2">
    <name type="scientific">Halobacteriovorax marinus</name>
    <dbReference type="NCBI Taxonomy" id="97084"/>
    <lineage>
        <taxon>Bacteria</taxon>
        <taxon>Pseudomonadati</taxon>
        <taxon>Bdellovibrionota</taxon>
        <taxon>Bacteriovoracia</taxon>
        <taxon>Bacteriovoracales</taxon>
        <taxon>Halobacteriovoraceae</taxon>
        <taxon>Halobacteriovorax</taxon>
    </lineage>
</organism>
<name>A0A1Y5FC06_9BACT</name>
<evidence type="ECO:0000313" key="2">
    <source>
        <dbReference type="Proteomes" id="UP000196531"/>
    </source>
</evidence>
<protein>
    <submittedName>
        <fullName evidence="1">Uncharacterized protein</fullName>
    </submittedName>
</protein>
<reference evidence="2" key="1">
    <citation type="journal article" date="2017" name="Proc. Natl. Acad. Sci. U.S.A.">
        <title>Simulation of Deepwater Horizon oil plume reveals substrate specialization within a complex community of hydrocarbon-degraders.</title>
        <authorList>
            <person name="Hu P."/>
            <person name="Dubinsky E.A."/>
            <person name="Probst A.J."/>
            <person name="Wang J."/>
            <person name="Sieber C.M.K."/>
            <person name="Tom L.M."/>
            <person name="Gardinali P."/>
            <person name="Banfield J.F."/>
            <person name="Atlas R.M."/>
            <person name="Andersen G.L."/>
        </authorList>
    </citation>
    <scope>NUCLEOTIDE SEQUENCE [LARGE SCALE GENOMIC DNA]</scope>
</reference>
<proteinExistence type="predicted"/>
<dbReference type="EMBL" id="MAAO01000002">
    <property type="protein sequence ID" value="OUR99609.1"/>
    <property type="molecule type" value="Genomic_DNA"/>
</dbReference>
<comment type="caution">
    <text evidence="1">The sequence shown here is derived from an EMBL/GenBank/DDBJ whole genome shotgun (WGS) entry which is preliminary data.</text>
</comment>
<dbReference type="Proteomes" id="UP000196531">
    <property type="component" value="Unassembled WGS sequence"/>
</dbReference>
<accession>A0A1Y5FC06</accession>
<evidence type="ECO:0000313" key="1">
    <source>
        <dbReference type="EMBL" id="OUR99609.1"/>
    </source>
</evidence>
<sequence>MNKDRLKSIVAIAGGLLGLLYILNPTAGIIEFIPDNIPYIGNLDEAAAVVLILGCLRHFNVDLTKHFKGKKKS</sequence>